<keyword evidence="2" id="KW-1185">Reference proteome</keyword>
<protein>
    <submittedName>
        <fullName evidence="1">Uncharacterized protein</fullName>
    </submittedName>
</protein>
<name>A0A836B6Y4_9CHLO</name>
<evidence type="ECO:0000313" key="1">
    <source>
        <dbReference type="EMBL" id="KAG2449437.1"/>
    </source>
</evidence>
<reference evidence="1" key="1">
    <citation type="journal article" date="2020" name="bioRxiv">
        <title>Comparative genomics of Chlamydomonas.</title>
        <authorList>
            <person name="Craig R.J."/>
            <person name="Hasan A.R."/>
            <person name="Ness R.W."/>
            <person name="Keightley P.D."/>
        </authorList>
    </citation>
    <scope>NUCLEOTIDE SEQUENCE</scope>
    <source>
        <strain evidence="1">CCAP 11/173</strain>
    </source>
</reference>
<accession>A0A836B6Y4</accession>
<comment type="caution">
    <text evidence="1">The sequence shown here is derived from an EMBL/GenBank/DDBJ whole genome shotgun (WGS) entry which is preliminary data.</text>
</comment>
<gene>
    <name evidence="1" type="ORF">HYH02_005584</name>
</gene>
<dbReference type="AlphaFoldDB" id="A0A836B6Y4"/>
<dbReference type="OrthoDB" id="551733at2759"/>
<proteinExistence type="predicted"/>
<organism evidence="1 2">
    <name type="scientific">Chlamydomonas schloesseri</name>
    <dbReference type="NCBI Taxonomy" id="2026947"/>
    <lineage>
        <taxon>Eukaryota</taxon>
        <taxon>Viridiplantae</taxon>
        <taxon>Chlorophyta</taxon>
        <taxon>core chlorophytes</taxon>
        <taxon>Chlorophyceae</taxon>
        <taxon>CS clade</taxon>
        <taxon>Chlamydomonadales</taxon>
        <taxon>Chlamydomonadaceae</taxon>
        <taxon>Chlamydomonas</taxon>
    </lineage>
</organism>
<sequence>MGPLRQLLADGDDIGLSAYVEALWARRHENSAFGLAEAEDAVWVLANSAERPALQQGVWPHLLGLLTRWAYMQSRGAGYRAAEGPDVDAKSSQLVGTLCSLLAGPLAARPPQAWAVRAPALLLIAVVGSAAQGTGRTPGAGLGPSAAGAPSRGPAAELQLRTLACKAICEALMRSPRRSAGSTPAVATPAAGAYLASTWPAAAPASVAAAAASAVASSALVGVSGSSGTDATLLLPTAAAVTDLCTAAQVVLEMLAADGDSRLFLALQSALMDTLAWELGGLVWRAAAAAAGAGPGALGVAAAAAPAAGVAAAQEAAAAALAALHAALRQLAGACVRSAAADSRAAGTGPVLAMLAVAAEQLRATAAATITAAAAVGSPEGLRAKAGLSLAQALAAAAAGGLLEGMLATVRLQPPVSQAPLLRALQPATDRLVATLLGAAGAAAVTTVIPAGVSGAAAVADMAASALRQAVGYCWARLRLQPGLQASELAPVPGVVAERMAEAAALAAAAVDSAWHPARGALEVLFCGALGVGRIVAAAIEGAPPPAVYEALASHSQSPLYGDMQPLARGALEALAAARQQATAAAGAATTPGGGATAATAAGQLATGILHDTVAAARRLHVLYGAVADSGRGAAWLAALPPPASGLLRELIDRACVCVVSAASGAFGALAAPAVAVASAAAASTLQRTAFASAQGPPHPAADTAVGSAATAAVAALGALADVQFCGLQLRAHGDLVGMLSAAVAAAPRAAAAPLLALLPCYPAFASAYAAGSEGGSGNGVALSRLTFLLPFATSCVPHAGDVGGAAAVVLPFVYLLLKGGGVSSAGGAGGEAVCQVAHAVWAALLAALCGDAEGGGQREDPRRFKTPTAEHGAIVEVGTGVEVAASMAPYYMQRSCQQPCGPGDVELMQRGLLQAFRSLPVNHPVKAWCVVRLAQQLSEWGAVAEPEVAAAAAAAAATAAAAPRRMLRMGPAAGPGTAALPLPPRVALVQACGIALAVLMTGLDFALLPRGFDALDSLLLSRAEGGGAHASAGSSGAPNRGAGAVVRPLPPACRTAVLQLLHDVWLRCDDHARKPLLDGWLHGAVGALPPPHNRGTVMDAAQDSGSVISAGPPRLRVLLRD</sequence>
<evidence type="ECO:0000313" key="2">
    <source>
        <dbReference type="Proteomes" id="UP000613740"/>
    </source>
</evidence>
<dbReference type="Proteomes" id="UP000613740">
    <property type="component" value="Unassembled WGS sequence"/>
</dbReference>
<dbReference type="EMBL" id="JAEHOD010000014">
    <property type="protein sequence ID" value="KAG2449437.1"/>
    <property type="molecule type" value="Genomic_DNA"/>
</dbReference>